<evidence type="ECO:0000313" key="2">
    <source>
        <dbReference type="Proteomes" id="UP001186974"/>
    </source>
</evidence>
<reference evidence="1" key="1">
    <citation type="submission" date="2024-09" db="EMBL/GenBank/DDBJ databases">
        <title>Black Yeasts Isolated from many extreme environments.</title>
        <authorList>
            <person name="Coleine C."/>
            <person name="Stajich J.E."/>
            <person name="Selbmann L."/>
        </authorList>
    </citation>
    <scope>NUCLEOTIDE SEQUENCE</scope>
    <source>
        <strain evidence="1">CCFEE 5737</strain>
    </source>
</reference>
<sequence>MSTEFISFQPAPGDALRDYNRELPPSEQPTSIPPIFIDAMSVREEVYVKEQKVPLENEFDDDDARSYHWVVYASVGNSSSSGSARASGGDVQSVGSHTRSTSGSGVKYDDNGRRKSSTTASRVAVGTIRLVPPPHPPHPTPGSSHKIDNNEGVPREDKDKTATAPDATVQINKRSEDQHEPFIKLGRLATLSAFRGLGLSNLVINAALSWASTHPQEVAPRPSAAHIEEAKLEGRDVPELWKGLVLVHAQESVEKVWKQHGFVRDEKMGVWDEEGIKHIGMWRRLEIRKDSH</sequence>
<name>A0ACC3D8S1_9PEZI</name>
<gene>
    <name evidence="1" type="ORF">LTS18_014110</name>
</gene>
<dbReference type="EMBL" id="JAWDJW010006780">
    <property type="protein sequence ID" value="KAK3063612.1"/>
    <property type="molecule type" value="Genomic_DNA"/>
</dbReference>
<keyword evidence="2" id="KW-1185">Reference proteome</keyword>
<accession>A0ACC3D8S1</accession>
<organism evidence="1 2">
    <name type="scientific">Coniosporium uncinatum</name>
    <dbReference type="NCBI Taxonomy" id="93489"/>
    <lineage>
        <taxon>Eukaryota</taxon>
        <taxon>Fungi</taxon>
        <taxon>Dikarya</taxon>
        <taxon>Ascomycota</taxon>
        <taxon>Pezizomycotina</taxon>
        <taxon>Dothideomycetes</taxon>
        <taxon>Dothideomycetes incertae sedis</taxon>
        <taxon>Coniosporium</taxon>
    </lineage>
</organism>
<comment type="caution">
    <text evidence="1">The sequence shown here is derived from an EMBL/GenBank/DDBJ whole genome shotgun (WGS) entry which is preliminary data.</text>
</comment>
<evidence type="ECO:0000313" key="1">
    <source>
        <dbReference type="EMBL" id="KAK3063612.1"/>
    </source>
</evidence>
<dbReference type="Proteomes" id="UP001186974">
    <property type="component" value="Unassembled WGS sequence"/>
</dbReference>
<proteinExistence type="predicted"/>
<protein>
    <submittedName>
        <fullName evidence="1">Uncharacterized protein</fullName>
    </submittedName>
</protein>